<dbReference type="InterPro" id="IPR000594">
    <property type="entry name" value="ThiF_NAD_FAD-bd"/>
</dbReference>
<dbReference type="InterPro" id="IPR000011">
    <property type="entry name" value="UBQ/SUMO-activ_enz_E1-like"/>
</dbReference>
<dbReference type="UniPathway" id="UPA00143"/>
<dbReference type="InterPro" id="IPR033127">
    <property type="entry name" value="UBQ-activ_enz_E1_Cys_AS"/>
</dbReference>
<evidence type="ECO:0000256" key="2">
    <source>
        <dbReference type="ARBA" id="ARBA00005673"/>
    </source>
</evidence>
<evidence type="ECO:0000256" key="3">
    <source>
        <dbReference type="ARBA" id="ARBA00022598"/>
    </source>
</evidence>
<comment type="similarity">
    <text evidence="2">Belongs to the ubiquitin-activating E1 family.</text>
</comment>
<dbReference type="Gene3D" id="3.50.50.80">
    <property type="entry name" value="Ubiquitin-activating enzyme E1, inactive adenylation domain, subdomain 1"/>
    <property type="match status" value="1"/>
</dbReference>
<evidence type="ECO:0000256" key="6">
    <source>
        <dbReference type="ARBA" id="ARBA00022840"/>
    </source>
</evidence>
<dbReference type="PANTHER" id="PTHR10953">
    <property type="entry name" value="UBIQUITIN-ACTIVATING ENZYME E1"/>
    <property type="match status" value="1"/>
</dbReference>
<dbReference type="GO" id="GO:0005524">
    <property type="term" value="F:ATP binding"/>
    <property type="evidence" value="ECO:0007669"/>
    <property type="project" value="UniProtKB-KW"/>
</dbReference>
<evidence type="ECO:0000313" key="8">
    <source>
        <dbReference type="EMBL" id="AYV83619.1"/>
    </source>
</evidence>
<dbReference type="InterPro" id="IPR035985">
    <property type="entry name" value="Ubiquitin-activating_enz"/>
</dbReference>
<keyword evidence="5" id="KW-0833">Ubl conjugation pathway</keyword>
<dbReference type="SMART" id="SM00985">
    <property type="entry name" value="UBA_e1_C"/>
    <property type="match status" value="1"/>
</dbReference>
<dbReference type="Gene3D" id="3.40.50.12550">
    <property type="entry name" value="Ubiquitin-activating enzyme E1, inactive adenylation domain, subdomain 2"/>
    <property type="match status" value="1"/>
</dbReference>
<keyword evidence="3" id="KW-0436">Ligase</keyword>
<gene>
    <name evidence="8" type="ORF">Hyperionvirus9_36</name>
</gene>
<dbReference type="InterPro" id="IPR019572">
    <property type="entry name" value="UBA_E1_SCCH"/>
</dbReference>
<dbReference type="Gene3D" id="3.10.290.60">
    <property type="entry name" value="Ubiquitin-activating enzyme E1, UFD domain"/>
    <property type="match status" value="1"/>
</dbReference>
<reference evidence="8" key="1">
    <citation type="submission" date="2018-10" db="EMBL/GenBank/DDBJ databases">
        <title>Hidden diversity of soil giant viruses.</title>
        <authorList>
            <person name="Schulz F."/>
            <person name="Alteio L."/>
            <person name="Goudeau D."/>
            <person name="Ryan E.M."/>
            <person name="Malmstrom R.R."/>
            <person name="Blanchard J."/>
            <person name="Woyke T."/>
        </authorList>
    </citation>
    <scope>NUCLEOTIDE SEQUENCE</scope>
    <source>
        <strain evidence="8">HYV1</strain>
    </source>
</reference>
<dbReference type="NCBIfam" id="TIGR01408">
    <property type="entry name" value="Ube1"/>
    <property type="match status" value="1"/>
</dbReference>
<dbReference type="GO" id="GO:0004839">
    <property type="term" value="F:ubiquitin activating enzyme activity"/>
    <property type="evidence" value="ECO:0007669"/>
    <property type="project" value="UniProtKB-EC"/>
</dbReference>
<dbReference type="Gene3D" id="1.10.10.2660">
    <property type="entry name" value="Ubiquitin-activating enzyme E1, SCCH domain"/>
    <property type="match status" value="1"/>
</dbReference>
<dbReference type="Pfam" id="PF09358">
    <property type="entry name" value="E1_UFD"/>
    <property type="match status" value="1"/>
</dbReference>
<dbReference type="GO" id="GO:0016925">
    <property type="term" value="P:protein sumoylation"/>
    <property type="evidence" value="ECO:0007669"/>
    <property type="project" value="TreeGrafter"/>
</dbReference>
<dbReference type="PANTHER" id="PTHR10953:SF102">
    <property type="entry name" value="ADENYLYLTRANSFERASE AND SULFURTRANSFERASE MOCS3"/>
    <property type="match status" value="1"/>
</dbReference>
<dbReference type="Pfam" id="PF10585">
    <property type="entry name" value="UBA_E1_SCCH"/>
    <property type="match status" value="1"/>
</dbReference>
<dbReference type="EMBL" id="MK072391">
    <property type="protein sequence ID" value="AYV83619.1"/>
    <property type="molecule type" value="Genomic_DNA"/>
</dbReference>
<evidence type="ECO:0000259" key="7">
    <source>
        <dbReference type="SMART" id="SM00985"/>
    </source>
</evidence>
<dbReference type="Gene3D" id="3.40.50.720">
    <property type="entry name" value="NAD(P)-binding Rossmann-like Domain"/>
    <property type="match status" value="1"/>
</dbReference>
<dbReference type="InterPro" id="IPR018965">
    <property type="entry name" value="Ub-activating_enz_E1_C"/>
</dbReference>
<keyword evidence="4" id="KW-0547">Nucleotide-binding</keyword>
<evidence type="ECO:0000256" key="4">
    <source>
        <dbReference type="ARBA" id="ARBA00022741"/>
    </source>
</evidence>
<dbReference type="InterPro" id="IPR038252">
    <property type="entry name" value="UBA_E1_C_sf"/>
</dbReference>
<dbReference type="GO" id="GO:0019948">
    <property type="term" value="F:SUMO activating enzyme activity"/>
    <property type="evidence" value="ECO:0007669"/>
    <property type="project" value="TreeGrafter"/>
</dbReference>
<dbReference type="InterPro" id="IPR042063">
    <property type="entry name" value="Ubi_acti_E1_SCCH"/>
</dbReference>
<dbReference type="Pfam" id="PF00899">
    <property type="entry name" value="ThiF"/>
    <property type="match status" value="2"/>
</dbReference>
<dbReference type="FunFam" id="3.50.50.80:FF:000001">
    <property type="entry name" value="ubiquitin-like modifier-activating enzyme 1"/>
    <property type="match status" value="1"/>
</dbReference>
<evidence type="ECO:0000256" key="5">
    <source>
        <dbReference type="ARBA" id="ARBA00022786"/>
    </source>
</evidence>
<feature type="domain" description="Ubiquitin-activating enzyme E1 C-terminal" evidence="7">
    <location>
        <begin position="829"/>
        <end position="948"/>
    </location>
</feature>
<dbReference type="InterPro" id="IPR018075">
    <property type="entry name" value="UBQ-activ_enz_E1"/>
</dbReference>
<comment type="pathway">
    <text evidence="1">Protein modification; protein ubiquitination.</text>
</comment>
<dbReference type="InterPro" id="IPR042449">
    <property type="entry name" value="Ub-E1_IAD_1"/>
</dbReference>
<evidence type="ECO:0000256" key="1">
    <source>
        <dbReference type="ARBA" id="ARBA00004906"/>
    </source>
</evidence>
<organism evidence="8">
    <name type="scientific">Hyperionvirus sp</name>
    <dbReference type="NCBI Taxonomy" id="2487770"/>
    <lineage>
        <taxon>Viruses</taxon>
        <taxon>Varidnaviria</taxon>
        <taxon>Bamfordvirae</taxon>
        <taxon>Nucleocytoviricota</taxon>
        <taxon>Megaviricetes</taxon>
        <taxon>Imitervirales</taxon>
        <taxon>Mimiviridae</taxon>
        <taxon>Klosneuvirinae</taxon>
    </lineage>
</organism>
<accession>A0A3G5AE20</accession>
<name>A0A3G5AE20_9VIRU</name>
<dbReference type="InterPro" id="IPR045886">
    <property type="entry name" value="ThiF/MoeB/HesA"/>
</dbReference>
<dbReference type="FunFam" id="3.50.50.80:FF:000002">
    <property type="entry name" value="SUMO-activating enzyme subunit 2"/>
    <property type="match status" value="1"/>
</dbReference>
<protein>
    <submittedName>
        <fullName evidence="8">Ubiquitin-like modifier-activating enzyme 1 isoform X2</fullName>
    </submittedName>
</protein>
<keyword evidence="6" id="KW-0067">ATP-binding</keyword>
<sequence>MGDLIDEGLYSRQLYVMGHDAMNKMRGASVLISGLGGVGAELAKCIILGGVSSVTLHDTKMTTVMDLASQFYLSVDSIGKNRAAACVEKFKELNPYVVIDTSAEDLSGLCERRKYSVIVCTDSSLVELVRINNLAREKGCKFICASGFGGFGVVFCDFGEKYVVRDVDGEEARAGIVVEVYFIGSDTIIYKTAGPHNLSSGDLVVMSNESGTRCVASVVDSHKFMVKSEHTMKEKIVCASNVTFLQIKGSKTLNFLPIGEAILAPEFVMTDMVDFTRSETVHAFFRAVDQYRESKKHLPGAWNVKDAEEMLLLTRKIYPDANKDVVVKLSQTLQGQLCPLFALIGSIAAQEVMKACSEKFHPIFQWMYFDIVDALPSSGSADVKMNRYASQELIFGSKFQEKLAEAKIFVVGAGAIGCEHVKNFAMMGVGNIVITDMDTIEKSNLNRQFLFRSGDISKPKSVIAAREIKKMNPFVNIVAHQNKVGSISEGLYDEKFYGSLTCVANALDNVGARLYVDDRCVTYLKPLLESGTLGTKGNVQTILPHMTESYGSMQDPPEEGVPVCTLKNFPYMIEHTIQTARSAFEKYFVEGPNNVIKYLKHQELLLGMTPTEVANIIGDIKGVLEHRPKTFRDCLKYGYDEWHEQFRNQIMQLVHSYPPDSKTAENIPFWSGSKRCPKPLMFDVERDAGFVVAFANLWAEVFGICERSGEIKEILASFKPEVFKPDAPGPSEDDIDTLLKSLPSVSDDMIIKSLVFEKDDDTNFHIDFITAMSNLRAINYDIPVASRHKTKGIAGKIIPAIATTTSLVSGLVSLELVKLIGGVTDLERYRNSYVNLALPYFGFSTPLEAKKIQAGSRSFTFWDLVSFRDDPKLGEVVGYYEKEYGISVDNVLAGQIMLYSSLHSAKKRKARMEMTVTEIYREVAEEGPNSSPLILTIIVDGDKEVPNCKVYYKKIE</sequence>
<dbReference type="InterPro" id="IPR042302">
    <property type="entry name" value="E1_FCCH_sf"/>
</dbReference>
<proteinExistence type="inferred from homology"/>
<dbReference type="SUPFAM" id="SSF69572">
    <property type="entry name" value="Activating enzymes of the ubiquitin-like proteins"/>
    <property type="match status" value="2"/>
</dbReference>
<dbReference type="Gene3D" id="2.40.30.180">
    <property type="entry name" value="Ubiquitin-activating enzyme E1, FCCH domain"/>
    <property type="match status" value="1"/>
</dbReference>
<dbReference type="PROSITE" id="PS00865">
    <property type="entry name" value="UBIQUITIN_ACTIVAT_2"/>
    <property type="match status" value="1"/>
</dbReference>
<dbReference type="PRINTS" id="PR01849">
    <property type="entry name" value="UBIQUITINACT"/>
</dbReference>